<dbReference type="AlphaFoldDB" id="A0A3S1BU73"/>
<evidence type="ECO:0000256" key="5">
    <source>
        <dbReference type="ARBA" id="ARBA00022989"/>
    </source>
</evidence>
<evidence type="ECO:0000256" key="7">
    <source>
        <dbReference type="SAM" id="Phobius"/>
    </source>
</evidence>
<protein>
    <submittedName>
        <fullName evidence="9">MFS transporter</fullName>
    </submittedName>
</protein>
<feature type="transmembrane region" description="Helical" evidence="7">
    <location>
        <begin position="12"/>
        <end position="35"/>
    </location>
</feature>
<sequence length="424" mass="46417">MQLFKNLTFTKMFFANFASQLGTVVGNMAFVFYLLDHFSTQPAYATVAELMYSLPTLAVFLFVGVLADKLDRKRIAINSDWIRAGLTAVLLLAVHQEWIVAAFSILFLRSAVSKFFVPAETSLLQGIMREDQYVQAAGLNQSVAGIFMLFGTGLGSIFYTYLGIEGAVIIDGASFLISGLLIARCRFEANVRLPNGRAKLGDLHIRSIAREFGQGFTYIRSNRLLMAIISGFLVFGLINGVFAVLPIFTMRYKLSPEHYQTYAALITMFLGIGFLIGSSVGPLLIKKFSKVSVLIAGLILSAVFTLLLGFIDEIWIYLALVLVVGAILAPVNVVFGGWLPELVEPGSMGRVSAWIDPLMMLGQSVSLGLLAAAFPKYVSIEMLYILLGICILAVSLYYWFVLPSLDRKHRAAKPQAPAAAISAE</sequence>
<proteinExistence type="predicted"/>
<dbReference type="EMBL" id="RZNX01000002">
    <property type="protein sequence ID" value="RUT33482.1"/>
    <property type="molecule type" value="Genomic_DNA"/>
</dbReference>
<comment type="subcellular location">
    <subcellularLocation>
        <location evidence="1">Cell membrane</location>
        <topology evidence="1">Multi-pass membrane protein</topology>
    </subcellularLocation>
</comment>
<dbReference type="Gene3D" id="1.20.1250.20">
    <property type="entry name" value="MFS general substrate transporter like domains"/>
    <property type="match status" value="1"/>
</dbReference>
<dbReference type="InterPro" id="IPR036259">
    <property type="entry name" value="MFS_trans_sf"/>
</dbReference>
<gene>
    <name evidence="9" type="ORF">EJP77_07485</name>
</gene>
<dbReference type="OrthoDB" id="9775268at2"/>
<comment type="caution">
    <text evidence="9">The sequence shown here is derived from an EMBL/GenBank/DDBJ whole genome shotgun (WGS) entry which is preliminary data.</text>
</comment>
<organism evidence="9 10">
    <name type="scientific">Paenibacillus zeisoli</name>
    <dbReference type="NCBI Taxonomy" id="2496267"/>
    <lineage>
        <taxon>Bacteria</taxon>
        <taxon>Bacillati</taxon>
        <taxon>Bacillota</taxon>
        <taxon>Bacilli</taxon>
        <taxon>Bacillales</taxon>
        <taxon>Paenibacillaceae</taxon>
        <taxon>Paenibacillus</taxon>
    </lineage>
</organism>
<evidence type="ECO:0000256" key="4">
    <source>
        <dbReference type="ARBA" id="ARBA00022692"/>
    </source>
</evidence>
<keyword evidence="3" id="KW-1003">Cell membrane</keyword>
<evidence type="ECO:0000256" key="1">
    <source>
        <dbReference type="ARBA" id="ARBA00004651"/>
    </source>
</evidence>
<evidence type="ECO:0000259" key="8">
    <source>
        <dbReference type="PROSITE" id="PS50850"/>
    </source>
</evidence>
<dbReference type="PANTHER" id="PTHR43266">
    <property type="entry name" value="MACROLIDE-EFFLUX PROTEIN"/>
    <property type="match status" value="1"/>
</dbReference>
<keyword evidence="2" id="KW-0813">Transport</keyword>
<feature type="transmembrane region" description="Helical" evidence="7">
    <location>
        <begin position="158"/>
        <end position="183"/>
    </location>
</feature>
<dbReference type="CDD" id="cd06173">
    <property type="entry name" value="MFS_MefA_like"/>
    <property type="match status" value="1"/>
</dbReference>
<evidence type="ECO:0000313" key="9">
    <source>
        <dbReference type="EMBL" id="RUT33482.1"/>
    </source>
</evidence>
<keyword evidence="6 7" id="KW-0472">Membrane</keyword>
<keyword evidence="4 7" id="KW-0812">Transmembrane</keyword>
<feature type="transmembrane region" description="Helical" evidence="7">
    <location>
        <begin position="47"/>
        <end position="67"/>
    </location>
</feature>
<feature type="domain" description="Major facilitator superfamily (MFS) profile" evidence="8">
    <location>
        <begin position="8"/>
        <end position="406"/>
    </location>
</feature>
<keyword evidence="10" id="KW-1185">Reference proteome</keyword>
<feature type="transmembrane region" description="Helical" evidence="7">
    <location>
        <begin position="317"/>
        <end position="339"/>
    </location>
</feature>
<evidence type="ECO:0000256" key="2">
    <source>
        <dbReference type="ARBA" id="ARBA00022448"/>
    </source>
</evidence>
<keyword evidence="5 7" id="KW-1133">Transmembrane helix</keyword>
<dbReference type="GO" id="GO:0005886">
    <property type="term" value="C:plasma membrane"/>
    <property type="evidence" value="ECO:0007669"/>
    <property type="project" value="UniProtKB-SubCell"/>
</dbReference>
<dbReference type="GO" id="GO:0022857">
    <property type="term" value="F:transmembrane transporter activity"/>
    <property type="evidence" value="ECO:0007669"/>
    <property type="project" value="InterPro"/>
</dbReference>
<dbReference type="InterPro" id="IPR011701">
    <property type="entry name" value="MFS"/>
</dbReference>
<name>A0A3S1BU73_9BACL</name>
<feature type="transmembrane region" description="Helical" evidence="7">
    <location>
        <begin position="351"/>
        <end position="374"/>
    </location>
</feature>
<feature type="transmembrane region" description="Helical" evidence="7">
    <location>
        <begin position="291"/>
        <end position="311"/>
    </location>
</feature>
<dbReference type="Proteomes" id="UP000272464">
    <property type="component" value="Unassembled WGS sequence"/>
</dbReference>
<dbReference type="PROSITE" id="PS50850">
    <property type="entry name" value="MFS"/>
    <property type="match status" value="1"/>
</dbReference>
<accession>A0A3S1BU73</accession>
<reference evidence="9 10" key="1">
    <citation type="submission" date="2018-12" db="EMBL/GenBank/DDBJ databases">
        <authorList>
            <person name="Sun L."/>
            <person name="Chen Z."/>
        </authorList>
    </citation>
    <scope>NUCLEOTIDE SEQUENCE [LARGE SCALE GENOMIC DNA]</scope>
    <source>
        <strain evidence="9 10">3-5-3</strain>
    </source>
</reference>
<dbReference type="SUPFAM" id="SSF103473">
    <property type="entry name" value="MFS general substrate transporter"/>
    <property type="match status" value="1"/>
</dbReference>
<feature type="transmembrane region" description="Helical" evidence="7">
    <location>
        <begin position="88"/>
        <end position="108"/>
    </location>
</feature>
<feature type="transmembrane region" description="Helical" evidence="7">
    <location>
        <begin position="261"/>
        <end position="284"/>
    </location>
</feature>
<feature type="transmembrane region" description="Helical" evidence="7">
    <location>
        <begin position="224"/>
        <end position="249"/>
    </location>
</feature>
<feature type="transmembrane region" description="Helical" evidence="7">
    <location>
        <begin position="380"/>
        <end position="400"/>
    </location>
</feature>
<evidence type="ECO:0000256" key="6">
    <source>
        <dbReference type="ARBA" id="ARBA00023136"/>
    </source>
</evidence>
<dbReference type="InterPro" id="IPR020846">
    <property type="entry name" value="MFS_dom"/>
</dbReference>
<evidence type="ECO:0000256" key="3">
    <source>
        <dbReference type="ARBA" id="ARBA00022475"/>
    </source>
</evidence>
<evidence type="ECO:0000313" key="10">
    <source>
        <dbReference type="Proteomes" id="UP000272464"/>
    </source>
</evidence>
<dbReference type="PANTHER" id="PTHR43266:SF8">
    <property type="entry name" value="MACROLIDE-EFFLUX PROTEIN"/>
    <property type="match status" value="1"/>
</dbReference>
<dbReference type="RefSeq" id="WP_127198596.1">
    <property type="nucleotide sequence ID" value="NZ_RZNX01000002.1"/>
</dbReference>
<dbReference type="Pfam" id="PF07690">
    <property type="entry name" value="MFS_1"/>
    <property type="match status" value="1"/>
</dbReference>